<dbReference type="Proteomes" id="UP000249819">
    <property type="component" value="Unassembled WGS sequence"/>
</dbReference>
<keyword evidence="3" id="KW-1185">Reference proteome</keyword>
<gene>
    <name evidence="2" type="ORF">CLV59_103574</name>
</gene>
<proteinExistence type="predicted"/>
<feature type="domain" description="Secretion system C-terminal sorting" evidence="1">
    <location>
        <begin position="420"/>
        <end position="490"/>
    </location>
</feature>
<evidence type="ECO:0000259" key="1">
    <source>
        <dbReference type="Pfam" id="PF18962"/>
    </source>
</evidence>
<comment type="caution">
    <text evidence="2">The sequence shown here is derived from an EMBL/GenBank/DDBJ whole genome shotgun (WGS) entry which is preliminary data.</text>
</comment>
<name>A0A327W613_9BACT</name>
<dbReference type="NCBIfam" id="TIGR04183">
    <property type="entry name" value="Por_Secre_tail"/>
    <property type="match status" value="1"/>
</dbReference>
<dbReference type="Pfam" id="PF18962">
    <property type="entry name" value="Por_Secre_tail"/>
    <property type="match status" value="1"/>
</dbReference>
<protein>
    <submittedName>
        <fullName evidence="2">Putative secreted protein (Por secretion system target)</fullName>
    </submittedName>
</protein>
<dbReference type="EMBL" id="QLMA01000003">
    <property type="protein sequence ID" value="RAJ83605.1"/>
    <property type="molecule type" value="Genomic_DNA"/>
</dbReference>
<evidence type="ECO:0000313" key="3">
    <source>
        <dbReference type="Proteomes" id="UP000249819"/>
    </source>
</evidence>
<dbReference type="AlphaFoldDB" id="A0A327W613"/>
<accession>A0A327W613</accession>
<sequence length="493" mass="55022">MNVTLKSNATCAIPATVSSDTVLVNTKTYPGIATITPDATSTCYGVPVTFTAKIPNPDKVYNYTWIKNNKEMANGSYMNTYTDAQLTSKDSVWLSAIQYNECGYTTYISNKVNIKVDTIKPEATLTPDNAEGCIGQKVKVHLTWAGINQMPVRVEWTVNNVVTITNDTVREVTVGAGITFVRAKAVWLLPCGYVESLKGISLFELDYNTNFDITADRDIICPGQLVTFTATPQSPAQGQTFEWAKNGRYLGIFGSTYKDSTLADNDYISCRMKMVTPCGKTVVNDTRHGITVNYFRYSAPTIYIKYTVLAGNQPRYWISAILGNVVNYSFDWEETLNGKDWKKINQPTNTFNFIYEPPAKVSGIRCILNTITPCSTPYQTISNEIRLLGRDTSSTIPPITPIDTSNIPWADTTQGNIIGFPNPVTNLLTVLLKSSDNWQRLSLKDRNGFEVYAQSVMNQTRINIPVEQLPSGIYFIVLYKESGYTETRRIVKQ</sequence>
<dbReference type="InterPro" id="IPR026444">
    <property type="entry name" value="Secre_tail"/>
</dbReference>
<organism evidence="2 3">
    <name type="scientific">Chitinophaga dinghuensis</name>
    <dbReference type="NCBI Taxonomy" id="1539050"/>
    <lineage>
        <taxon>Bacteria</taxon>
        <taxon>Pseudomonadati</taxon>
        <taxon>Bacteroidota</taxon>
        <taxon>Chitinophagia</taxon>
        <taxon>Chitinophagales</taxon>
        <taxon>Chitinophagaceae</taxon>
        <taxon>Chitinophaga</taxon>
    </lineage>
</organism>
<reference evidence="2 3" key="1">
    <citation type="submission" date="2018-06" db="EMBL/GenBank/DDBJ databases">
        <title>Genomic Encyclopedia of Archaeal and Bacterial Type Strains, Phase II (KMG-II): from individual species to whole genera.</title>
        <authorList>
            <person name="Goeker M."/>
        </authorList>
    </citation>
    <scope>NUCLEOTIDE SEQUENCE [LARGE SCALE GENOMIC DNA]</scope>
    <source>
        <strain evidence="2 3">DSM 29821</strain>
    </source>
</reference>
<evidence type="ECO:0000313" key="2">
    <source>
        <dbReference type="EMBL" id="RAJ83605.1"/>
    </source>
</evidence>
<dbReference type="Gene3D" id="2.60.40.10">
    <property type="entry name" value="Immunoglobulins"/>
    <property type="match status" value="1"/>
</dbReference>
<dbReference type="InterPro" id="IPR013783">
    <property type="entry name" value="Ig-like_fold"/>
</dbReference>